<dbReference type="Proteomes" id="UP000606786">
    <property type="component" value="Unassembled WGS sequence"/>
</dbReference>
<dbReference type="AlphaFoldDB" id="A0A811U4Y1"/>
<evidence type="ECO:0000313" key="1">
    <source>
        <dbReference type="EMBL" id="CAD6993490.1"/>
    </source>
</evidence>
<accession>A0A811U4Y1</accession>
<sequence>MKFREEAIADRQTKGVKCLYIKTTAKREPGGGGVCYKRRRDNAHIKEQALSQKNMKKRRLQMRNAENVKNEITVGSNEERINEVK</sequence>
<organism evidence="1 2">
    <name type="scientific">Ceratitis capitata</name>
    <name type="common">Mediterranean fruit fly</name>
    <name type="synonym">Tephritis capitata</name>
    <dbReference type="NCBI Taxonomy" id="7213"/>
    <lineage>
        <taxon>Eukaryota</taxon>
        <taxon>Metazoa</taxon>
        <taxon>Ecdysozoa</taxon>
        <taxon>Arthropoda</taxon>
        <taxon>Hexapoda</taxon>
        <taxon>Insecta</taxon>
        <taxon>Pterygota</taxon>
        <taxon>Neoptera</taxon>
        <taxon>Endopterygota</taxon>
        <taxon>Diptera</taxon>
        <taxon>Brachycera</taxon>
        <taxon>Muscomorpha</taxon>
        <taxon>Tephritoidea</taxon>
        <taxon>Tephritidae</taxon>
        <taxon>Ceratitis</taxon>
        <taxon>Ceratitis</taxon>
    </lineage>
</organism>
<reference evidence="1" key="1">
    <citation type="submission" date="2020-11" db="EMBL/GenBank/DDBJ databases">
        <authorList>
            <person name="Whitehead M."/>
        </authorList>
    </citation>
    <scope>NUCLEOTIDE SEQUENCE</scope>
    <source>
        <strain evidence="1">EGII</strain>
    </source>
</reference>
<keyword evidence="2" id="KW-1185">Reference proteome</keyword>
<comment type="caution">
    <text evidence="1">The sequence shown here is derived from an EMBL/GenBank/DDBJ whole genome shotgun (WGS) entry which is preliminary data.</text>
</comment>
<protein>
    <submittedName>
        <fullName evidence="1">(Mediterranean fruit fly) hypothetical protein</fullName>
    </submittedName>
</protein>
<dbReference type="EMBL" id="CAJHJT010000001">
    <property type="protein sequence ID" value="CAD6993490.1"/>
    <property type="molecule type" value="Genomic_DNA"/>
</dbReference>
<proteinExistence type="predicted"/>
<evidence type="ECO:0000313" key="2">
    <source>
        <dbReference type="Proteomes" id="UP000606786"/>
    </source>
</evidence>
<gene>
    <name evidence="1" type="ORF">CCAP1982_LOCUS2303</name>
</gene>
<name>A0A811U4Y1_CERCA</name>